<dbReference type="EMBL" id="JABBWE010000053">
    <property type="protein sequence ID" value="KAG1790139.1"/>
    <property type="molecule type" value="Genomic_DNA"/>
</dbReference>
<reference evidence="1" key="1">
    <citation type="journal article" date="2020" name="New Phytol.">
        <title>Comparative genomics reveals dynamic genome evolution in host specialist ectomycorrhizal fungi.</title>
        <authorList>
            <person name="Lofgren L.A."/>
            <person name="Nguyen N.H."/>
            <person name="Vilgalys R."/>
            <person name="Ruytinx J."/>
            <person name="Liao H.L."/>
            <person name="Branco S."/>
            <person name="Kuo A."/>
            <person name="LaButti K."/>
            <person name="Lipzen A."/>
            <person name="Andreopoulos W."/>
            <person name="Pangilinan J."/>
            <person name="Riley R."/>
            <person name="Hundley H."/>
            <person name="Na H."/>
            <person name="Barry K."/>
            <person name="Grigoriev I.V."/>
            <person name="Stajich J.E."/>
            <person name="Kennedy P.G."/>
        </authorList>
    </citation>
    <scope>NUCLEOTIDE SEQUENCE</scope>
    <source>
        <strain evidence="1">S12</strain>
    </source>
</reference>
<comment type="caution">
    <text evidence="1">The sequence shown here is derived from an EMBL/GenBank/DDBJ whole genome shotgun (WGS) entry which is preliminary data.</text>
</comment>
<organism evidence="1 6">
    <name type="scientific">Suillus plorans</name>
    <dbReference type="NCBI Taxonomy" id="116603"/>
    <lineage>
        <taxon>Eukaryota</taxon>
        <taxon>Fungi</taxon>
        <taxon>Dikarya</taxon>
        <taxon>Basidiomycota</taxon>
        <taxon>Agaricomycotina</taxon>
        <taxon>Agaricomycetes</taxon>
        <taxon>Agaricomycetidae</taxon>
        <taxon>Boletales</taxon>
        <taxon>Suillineae</taxon>
        <taxon>Suillaceae</taxon>
        <taxon>Suillus</taxon>
    </lineage>
</organism>
<evidence type="ECO:0000313" key="5">
    <source>
        <dbReference type="EMBL" id="KAG1803949.1"/>
    </source>
</evidence>
<gene>
    <name evidence="5" type="ORF">HD556DRAFT_1227157</name>
    <name evidence="4" type="ORF">HD556DRAFT_1242843</name>
    <name evidence="3" type="ORF">HD556DRAFT_1250520</name>
    <name evidence="2" type="ORF">HD556DRAFT_1251170</name>
    <name evidence="1" type="ORF">HD556DRAFT_1251178</name>
</gene>
<dbReference type="EMBL" id="JABBWE010000138">
    <property type="protein sequence ID" value="KAG1784557.1"/>
    <property type="molecule type" value="Genomic_DNA"/>
</dbReference>
<evidence type="ECO:0000313" key="3">
    <source>
        <dbReference type="EMBL" id="KAG1785021.1"/>
    </source>
</evidence>
<evidence type="ECO:0000313" key="1">
    <source>
        <dbReference type="EMBL" id="KAG1784557.1"/>
    </source>
</evidence>
<dbReference type="OrthoDB" id="2633844at2759"/>
<feature type="non-terminal residue" evidence="1">
    <location>
        <position position="1"/>
    </location>
</feature>
<proteinExistence type="predicted"/>
<dbReference type="AlphaFoldDB" id="A0A9P7AAC9"/>
<dbReference type="EMBL" id="JABBWE010000122">
    <property type="protein sequence ID" value="KAG1785021.1"/>
    <property type="molecule type" value="Genomic_DNA"/>
</dbReference>
<accession>A0A9P7AAC9</accession>
<dbReference type="GeneID" id="64590905"/>
<evidence type="ECO:0000313" key="2">
    <source>
        <dbReference type="EMBL" id="KAG1784573.1"/>
    </source>
</evidence>
<dbReference type="EMBL" id="JABBWE010000004">
    <property type="protein sequence ID" value="KAG1803949.1"/>
    <property type="molecule type" value="Genomic_DNA"/>
</dbReference>
<dbReference type="EMBL" id="JABBWE010000138">
    <property type="protein sequence ID" value="KAG1784573.1"/>
    <property type="molecule type" value="Genomic_DNA"/>
</dbReference>
<name>A0A9P7AAC9_9AGAM</name>
<dbReference type="RefSeq" id="XP_041166295.1">
    <property type="nucleotide sequence ID" value="XM_041297141.1"/>
</dbReference>
<sequence>IIGGSSRRLLDGLVNDLCQSGDAGTCMHSINVLLGGMEGIQQRLRLLHGIVLQAMGTGEELQRVDLISHQASSLILALEDLLMHVMVDPHDALEGHTRGELLYQTTCDITVSQL</sequence>
<protein>
    <submittedName>
        <fullName evidence="1">Uncharacterized protein</fullName>
    </submittedName>
</protein>
<evidence type="ECO:0000313" key="4">
    <source>
        <dbReference type="EMBL" id="KAG1790139.1"/>
    </source>
</evidence>
<evidence type="ECO:0000313" key="6">
    <source>
        <dbReference type="Proteomes" id="UP000719766"/>
    </source>
</evidence>
<dbReference type="Proteomes" id="UP000719766">
    <property type="component" value="Unassembled WGS sequence"/>
</dbReference>
<keyword evidence="6" id="KW-1185">Reference proteome</keyword>